<protein>
    <recommendedName>
        <fullName evidence="4">Transmembrane protein</fullName>
    </recommendedName>
</protein>
<evidence type="ECO:0000256" key="1">
    <source>
        <dbReference type="SAM" id="Phobius"/>
    </source>
</evidence>
<organism evidence="2 3">
    <name type="scientific">Linnemannia elongata AG-77</name>
    <dbReference type="NCBI Taxonomy" id="1314771"/>
    <lineage>
        <taxon>Eukaryota</taxon>
        <taxon>Fungi</taxon>
        <taxon>Fungi incertae sedis</taxon>
        <taxon>Mucoromycota</taxon>
        <taxon>Mortierellomycotina</taxon>
        <taxon>Mortierellomycetes</taxon>
        <taxon>Mortierellales</taxon>
        <taxon>Mortierellaceae</taxon>
        <taxon>Linnemannia</taxon>
    </lineage>
</organism>
<feature type="transmembrane region" description="Helical" evidence="1">
    <location>
        <begin position="94"/>
        <end position="118"/>
    </location>
</feature>
<dbReference type="AlphaFoldDB" id="A0A197JJ31"/>
<gene>
    <name evidence="2" type="ORF">K457DRAFT_783960</name>
</gene>
<keyword evidence="3" id="KW-1185">Reference proteome</keyword>
<keyword evidence="1" id="KW-0812">Transmembrane</keyword>
<dbReference type="Proteomes" id="UP000078512">
    <property type="component" value="Unassembled WGS sequence"/>
</dbReference>
<dbReference type="EMBL" id="KV442081">
    <property type="protein sequence ID" value="OAQ25212.1"/>
    <property type="molecule type" value="Genomic_DNA"/>
</dbReference>
<evidence type="ECO:0000313" key="2">
    <source>
        <dbReference type="EMBL" id="OAQ25212.1"/>
    </source>
</evidence>
<evidence type="ECO:0000313" key="3">
    <source>
        <dbReference type="Proteomes" id="UP000078512"/>
    </source>
</evidence>
<reference evidence="2 3" key="1">
    <citation type="submission" date="2016-05" db="EMBL/GenBank/DDBJ databases">
        <title>Genome sequencing reveals origins of a unique bacterial endosymbiosis in the earliest lineages of terrestrial Fungi.</title>
        <authorList>
            <consortium name="DOE Joint Genome Institute"/>
            <person name="Uehling J."/>
            <person name="Gryganskyi A."/>
            <person name="Hameed K."/>
            <person name="Tschaplinski T."/>
            <person name="Misztal P."/>
            <person name="Wu S."/>
            <person name="Desiro A."/>
            <person name="Vande Pol N."/>
            <person name="Du Z.-Y."/>
            <person name="Zienkiewicz A."/>
            <person name="Zienkiewicz K."/>
            <person name="Morin E."/>
            <person name="Tisserant E."/>
            <person name="Splivallo R."/>
            <person name="Hainaut M."/>
            <person name="Henrissat B."/>
            <person name="Ohm R."/>
            <person name="Kuo A."/>
            <person name="Yan J."/>
            <person name="Lipzen A."/>
            <person name="Nolan M."/>
            <person name="Labutti K."/>
            <person name="Barry K."/>
            <person name="Goldstein A."/>
            <person name="Labbe J."/>
            <person name="Schadt C."/>
            <person name="Tuskan G."/>
            <person name="Grigoriev I."/>
            <person name="Martin F."/>
            <person name="Vilgalys R."/>
            <person name="Bonito G."/>
        </authorList>
    </citation>
    <scope>NUCLEOTIDE SEQUENCE [LARGE SCALE GENOMIC DNA]</scope>
    <source>
        <strain evidence="2 3">AG-77</strain>
    </source>
</reference>
<name>A0A197JJ31_9FUNG</name>
<keyword evidence="1" id="KW-0472">Membrane</keyword>
<keyword evidence="1" id="KW-1133">Transmembrane helix</keyword>
<evidence type="ECO:0008006" key="4">
    <source>
        <dbReference type="Google" id="ProtNLM"/>
    </source>
</evidence>
<proteinExistence type="predicted"/>
<accession>A0A197JJ31</accession>
<sequence length="137" mass="15922">MVAIRSVRSIAQSRDYQDHLIHGSKTKRLPTFLVSPKKKSYSPTHIDKRPRSFFFLFPAPHLSTPPFLFSICSTKNNITTTPSTATKQKKTADLLVAGSLVQLPFPIFIYLILCYFFFRRFFLLLFLTKTLKTYFYT</sequence>